<protein>
    <submittedName>
        <fullName evidence="2">Uncharacterized protein</fullName>
    </submittedName>
</protein>
<dbReference type="AlphaFoldDB" id="A0A381FCR2"/>
<feature type="compositionally biased region" description="Polar residues" evidence="1">
    <location>
        <begin position="51"/>
        <end position="74"/>
    </location>
</feature>
<dbReference type="Proteomes" id="UP000254282">
    <property type="component" value="Unassembled WGS sequence"/>
</dbReference>
<name>A0A381FCR2_9FLAO</name>
<reference evidence="2 3" key="1">
    <citation type="submission" date="2018-06" db="EMBL/GenBank/DDBJ databases">
        <authorList>
            <consortium name="Pathogen Informatics"/>
            <person name="Doyle S."/>
        </authorList>
    </citation>
    <scope>NUCLEOTIDE SEQUENCE [LARGE SCALE GENOMIC DNA]</scope>
    <source>
        <strain evidence="2 3">NCTC13532</strain>
    </source>
</reference>
<accession>A0A381FCR2</accession>
<dbReference type="RefSeq" id="WP_115619290.1">
    <property type="nucleotide sequence ID" value="NZ_UFVR01000004.1"/>
</dbReference>
<feature type="compositionally biased region" description="Low complexity" evidence="1">
    <location>
        <begin position="38"/>
        <end position="50"/>
    </location>
</feature>
<evidence type="ECO:0000313" key="3">
    <source>
        <dbReference type="Proteomes" id="UP000254282"/>
    </source>
</evidence>
<proteinExistence type="predicted"/>
<gene>
    <name evidence="2" type="ORF">NCTC13532_00753</name>
</gene>
<sequence length="74" mass="7881">MKLFITMSLIVGLTMISCGKNNQKEDGTGPDSKPSINSTDMTSESDTSDTLNTARSNTADTINNQNVDPASTPR</sequence>
<evidence type="ECO:0000313" key="2">
    <source>
        <dbReference type="EMBL" id="SUX44317.1"/>
    </source>
</evidence>
<feature type="region of interest" description="Disordered" evidence="1">
    <location>
        <begin position="19"/>
        <end position="74"/>
    </location>
</feature>
<evidence type="ECO:0000256" key="1">
    <source>
        <dbReference type="SAM" id="MobiDB-lite"/>
    </source>
</evidence>
<dbReference type="PROSITE" id="PS51257">
    <property type="entry name" value="PROKAR_LIPOPROTEIN"/>
    <property type="match status" value="1"/>
</dbReference>
<organism evidence="2 3">
    <name type="scientific">Chryseobacterium indoltheticum</name>
    <dbReference type="NCBI Taxonomy" id="254"/>
    <lineage>
        <taxon>Bacteria</taxon>
        <taxon>Pseudomonadati</taxon>
        <taxon>Bacteroidota</taxon>
        <taxon>Flavobacteriia</taxon>
        <taxon>Flavobacteriales</taxon>
        <taxon>Weeksellaceae</taxon>
        <taxon>Chryseobacterium group</taxon>
        <taxon>Chryseobacterium</taxon>
    </lineage>
</organism>
<dbReference type="EMBL" id="UFVR01000004">
    <property type="protein sequence ID" value="SUX44317.1"/>
    <property type="molecule type" value="Genomic_DNA"/>
</dbReference>